<gene>
    <name evidence="2" type="ORF">M6B38_182650</name>
</gene>
<feature type="chain" id="PRO_5043533885" description="Secreted protein" evidence="1">
    <location>
        <begin position="18"/>
        <end position="77"/>
    </location>
</feature>
<feature type="signal peptide" evidence="1">
    <location>
        <begin position="1"/>
        <end position="17"/>
    </location>
</feature>
<sequence length="77" mass="7994">MWRFVGVLCTYTSAVMRSLCGSYAAMRSYTACGSYAASCGTCGSCGSCGTCCSCGPCGSYGPCGFELISFLSLWDLN</sequence>
<proteinExistence type="predicted"/>
<organism evidence="2 3">
    <name type="scientific">Iris pallida</name>
    <name type="common">Sweet iris</name>
    <dbReference type="NCBI Taxonomy" id="29817"/>
    <lineage>
        <taxon>Eukaryota</taxon>
        <taxon>Viridiplantae</taxon>
        <taxon>Streptophyta</taxon>
        <taxon>Embryophyta</taxon>
        <taxon>Tracheophyta</taxon>
        <taxon>Spermatophyta</taxon>
        <taxon>Magnoliopsida</taxon>
        <taxon>Liliopsida</taxon>
        <taxon>Asparagales</taxon>
        <taxon>Iridaceae</taxon>
        <taxon>Iridoideae</taxon>
        <taxon>Irideae</taxon>
        <taxon>Iris</taxon>
    </lineage>
</organism>
<reference evidence="2" key="1">
    <citation type="journal article" date="2023" name="GigaByte">
        <title>Genome assembly of the bearded iris, Iris pallida Lam.</title>
        <authorList>
            <person name="Bruccoleri R.E."/>
            <person name="Oakeley E.J."/>
            <person name="Faust A.M.E."/>
            <person name="Altorfer M."/>
            <person name="Dessus-Babus S."/>
            <person name="Burckhardt D."/>
            <person name="Oertli M."/>
            <person name="Naumann U."/>
            <person name="Petersen F."/>
            <person name="Wong J."/>
        </authorList>
    </citation>
    <scope>NUCLEOTIDE SEQUENCE</scope>
    <source>
        <strain evidence="2">GSM-AAB239-AS_SAM_17_03QT</strain>
    </source>
</reference>
<dbReference type="EMBL" id="JANAVB010035818">
    <property type="protein sequence ID" value="KAJ6804654.1"/>
    <property type="molecule type" value="Genomic_DNA"/>
</dbReference>
<dbReference type="Proteomes" id="UP001140949">
    <property type="component" value="Unassembled WGS sequence"/>
</dbReference>
<evidence type="ECO:0000256" key="1">
    <source>
        <dbReference type="SAM" id="SignalP"/>
    </source>
</evidence>
<keyword evidence="1" id="KW-0732">Signal</keyword>
<dbReference type="AlphaFoldDB" id="A0AAX6EKT1"/>
<protein>
    <recommendedName>
        <fullName evidence="4">Secreted protein</fullName>
    </recommendedName>
</protein>
<comment type="caution">
    <text evidence="2">The sequence shown here is derived from an EMBL/GenBank/DDBJ whole genome shotgun (WGS) entry which is preliminary data.</text>
</comment>
<evidence type="ECO:0008006" key="4">
    <source>
        <dbReference type="Google" id="ProtNLM"/>
    </source>
</evidence>
<name>A0AAX6EKT1_IRIPA</name>
<evidence type="ECO:0000313" key="3">
    <source>
        <dbReference type="Proteomes" id="UP001140949"/>
    </source>
</evidence>
<reference evidence="2" key="2">
    <citation type="submission" date="2023-04" db="EMBL/GenBank/DDBJ databases">
        <authorList>
            <person name="Bruccoleri R.E."/>
            <person name="Oakeley E.J."/>
            <person name="Faust A.-M."/>
            <person name="Dessus-Babus S."/>
            <person name="Altorfer M."/>
            <person name="Burckhardt D."/>
            <person name="Oertli M."/>
            <person name="Naumann U."/>
            <person name="Petersen F."/>
            <person name="Wong J."/>
        </authorList>
    </citation>
    <scope>NUCLEOTIDE SEQUENCE</scope>
    <source>
        <strain evidence="2">GSM-AAB239-AS_SAM_17_03QT</strain>
        <tissue evidence="2">Leaf</tissue>
    </source>
</reference>
<evidence type="ECO:0000313" key="2">
    <source>
        <dbReference type="EMBL" id="KAJ6804654.1"/>
    </source>
</evidence>
<accession>A0AAX6EKT1</accession>
<keyword evidence="3" id="KW-1185">Reference proteome</keyword>